<dbReference type="InterPro" id="IPR000089">
    <property type="entry name" value="Biotin_lipoyl"/>
</dbReference>
<dbReference type="InterPro" id="IPR029058">
    <property type="entry name" value="AB_hydrolase_fold"/>
</dbReference>
<dbReference type="GO" id="GO:0045254">
    <property type="term" value="C:pyruvate dehydrogenase complex"/>
    <property type="evidence" value="ECO:0007669"/>
    <property type="project" value="InterPro"/>
</dbReference>
<dbReference type="PROSITE" id="PS00189">
    <property type="entry name" value="LIPOYL"/>
    <property type="match status" value="1"/>
</dbReference>
<dbReference type="GO" id="GO:0004742">
    <property type="term" value="F:dihydrolipoyllysine-residue acetyltransferase activity"/>
    <property type="evidence" value="ECO:0007669"/>
    <property type="project" value="UniProtKB-EC"/>
</dbReference>
<keyword evidence="3" id="KW-0450">Lipoyl</keyword>
<dbReference type="InterPro" id="IPR036625">
    <property type="entry name" value="E3-bd_dom_sf"/>
</dbReference>
<dbReference type="RefSeq" id="WP_085818895.1">
    <property type="nucleotide sequence ID" value="NZ_FWFU01000004.1"/>
</dbReference>
<dbReference type="EMBL" id="FWFU01000004">
    <property type="protein sequence ID" value="SLN60450.1"/>
    <property type="molecule type" value="Genomic_DNA"/>
</dbReference>
<keyword evidence="8" id="KW-1185">Reference proteome</keyword>
<dbReference type="CDD" id="cd06849">
    <property type="entry name" value="lipoyl_domain"/>
    <property type="match status" value="1"/>
</dbReference>
<evidence type="ECO:0000313" key="7">
    <source>
        <dbReference type="EMBL" id="SLN60450.1"/>
    </source>
</evidence>
<evidence type="ECO:0000259" key="5">
    <source>
        <dbReference type="PROSITE" id="PS50968"/>
    </source>
</evidence>
<accession>A0A1X6ZUW3</accession>
<dbReference type="NCBIfam" id="NF011457">
    <property type="entry name" value="PRK14875.1"/>
    <property type="match status" value="1"/>
</dbReference>
<reference evidence="7 8" key="1">
    <citation type="submission" date="2017-03" db="EMBL/GenBank/DDBJ databases">
        <authorList>
            <person name="Afonso C.L."/>
            <person name="Miller P.J."/>
            <person name="Scott M.A."/>
            <person name="Spackman E."/>
            <person name="Goraichik I."/>
            <person name="Dimitrov K.M."/>
            <person name="Suarez D.L."/>
            <person name="Swayne D.E."/>
        </authorList>
    </citation>
    <scope>NUCLEOTIDE SEQUENCE [LARGE SCALE GENOMIC DNA]</scope>
    <source>
        <strain evidence="7 8">CECT 8110</strain>
    </source>
</reference>
<feature type="compositionally biased region" description="Low complexity" evidence="4">
    <location>
        <begin position="171"/>
        <end position="182"/>
    </location>
</feature>
<evidence type="ECO:0000256" key="4">
    <source>
        <dbReference type="SAM" id="MobiDB-lite"/>
    </source>
</evidence>
<name>A0A1X6ZUW3_9RHOB</name>
<dbReference type="SUPFAM" id="SSF51230">
    <property type="entry name" value="Single hybrid motif"/>
    <property type="match status" value="1"/>
</dbReference>
<comment type="similarity">
    <text evidence="2">Belongs to the 2-oxoacid dehydrogenase family.</text>
</comment>
<feature type="region of interest" description="Disordered" evidence="4">
    <location>
        <begin position="83"/>
        <end position="159"/>
    </location>
</feature>
<dbReference type="EC" id="2.3.1.12" evidence="7"/>
<feature type="compositionally biased region" description="Low complexity" evidence="4">
    <location>
        <begin position="94"/>
        <end position="114"/>
    </location>
</feature>
<feature type="domain" description="Peripheral subunit-binding (PSBD)" evidence="6">
    <location>
        <begin position="135"/>
        <end position="172"/>
    </location>
</feature>
<dbReference type="InterPro" id="IPR000073">
    <property type="entry name" value="AB_hydrolase_1"/>
</dbReference>
<keyword evidence="7" id="KW-0012">Acyltransferase</keyword>
<evidence type="ECO:0000256" key="3">
    <source>
        <dbReference type="ARBA" id="ARBA00022823"/>
    </source>
</evidence>
<evidence type="ECO:0000259" key="6">
    <source>
        <dbReference type="PROSITE" id="PS51826"/>
    </source>
</evidence>
<evidence type="ECO:0000256" key="1">
    <source>
        <dbReference type="ARBA" id="ARBA00001938"/>
    </source>
</evidence>
<comment type="cofactor">
    <cofactor evidence="1">
        <name>(R)-lipoate</name>
        <dbReference type="ChEBI" id="CHEBI:83088"/>
    </cofactor>
</comment>
<dbReference type="Pfam" id="PF00364">
    <property type="entry name" value="Biotin_lipoyl"/>
    <property type="match status" value="1"/>
</dbReference>
<evidence type="ECO:0000313" key="8">
    <source>
        <dbReference type="Proteomes" id="UP000193207"/>
    </source>
</evidence>
<dbReference type="Proteomes" id="UP000193207">
    <property type="component" value="Unassembled WGS sequence"/>
</dbReference>
<dbReference type="PROSITE" id="PS50968">
    <property type="entry name" value="BIOTINYL_LIPOYL"/>
    <property type="match status" value="1"/>
</dbReference>
<organism evidence="7 8">
    <name type="scientific">Roseovarius halotolerans</name>
    <dbReference type="NCBI Taxonomy" id="505353"/>
    <lineage>
        <taxon>Bacteria</taxon>
        <taxon>Pseudomonadati</taxon>
        <taxon>Pseudomonadota</taxon>
        <taxon>Alphaproteobacteria</taxon>
        <taxon>Rhodobacterales</taxon>
        <taxon>Roseobacteraceae</taxon>
        <taxon>Roseovarius</taxon>
    </lineage>
</organism>
<dbReference type="PANTHER" id="PTHR23151:SF90">
    <property type="entry name" value="DIHYDROLIPOYLLYSINE-RESIDUE ACETYLTRANSFERASE COMPONENT OF PYRUVATE DEHYDROGENASE COMPLEX, MITOCHONDRIAL-RELATED"/>
    <property type="match status" value="1"/>
</dbReference>
<evidence type="ECO:0000256" key="2">
    <source>
        <dbReference type="ARBA" id="ARBA00007317"/>
    </source>
</evidence>
<dbReference type="SUPFAM" id="SSF47005">
    <property type="entry name" value="Peripheral subunit-binding domain of 2-oxo acid dehydrogenase complex"/>
    <property type="match status" value="1"/>
</dbReference>
<dbReference type="Gene3D" id="2.40.50.100">
    <property type="match status" value="1"/>
</dbReference>
<dbReference type="OrthoDB" id="9804723at2"/>
<dbReference type="Pfam" id="PF02817">
    <property type="entry name" value="E3_binding"/>
    <property type="match status" value="1"/>
</dbReference>
<feature type="region of interest" description="Disordered" evidence="4">
    <location>
        <begin position="171"/>
        <end position="199"/>
    </location>
</feature>
<dbReference type="InterPro" id="IPR003016">
    <property type="entry name" value="2-oxoA_DH_lipoyl-BS"/>
</dbReference>
<dbReference type="InterPro" id="IPR004167">
    <property type="entry name" value="PSBD"/>
</dbReference>
<dbReference type="InterPro" id="IPR011053">
    <property type="entry name" value="Single_hybrid_motif"/>
</dbReference>
<dbReference type="SUPFAM" id="SSF53474">
    <property type="entry name" value="alpha/beta-Hydrolases"/>
    <property type="match status" value="1"/>
</dbReference>
<proteinExistence type="inferred from homology"/>
<dbReference type="AlphaFoldDB" id="A0A1X6ZUW3"/>
<sequence>MPNQVTMPRLDKDMEEGRIATWHRAEGDKIAKGDVLFEIETDKAAVEVEAEHDGHLHHIALPSGESAPVDSVVAWIYAADEEVGSPPEAPAPAPASAAPDESTPSAQKPAPQARALREPAPRPASAAAPSGGRVLATPAARAEAESRGLPLEGMTGTGPAARIQKSDVLAAADATAPDSAAPPLQPENPPGPLSVLSTGGGDRLPMVMIHGLLADASGWDKLAKPLGRDRPVHRIELPCHGRSPLGRIADFADLVRYLRHAFDGIDTERCHLVGHSLGGALALALADTRPRRIASLTLIAPAGLGPEINGDAVAGMCRATRADSLGPWMKRLTADPDAIGWSYVKAAAAGRRDPALRAAQSALADALFPDGVQAFDMRAALERLDMPTRIIWGREDHMIPWRHALHAPGHVALNLFRAVGHMPHYEIPEQIEPLLAQLP</sequence>
<keyword evidence="7" id="KW-0808">Transferase</keyword>
<dbReference type="PRINTS" id="PR00111">
    <property type="entry name" value="ABHYDROLASE"/>
</dbReference>
<gene>
    <name evidence="7" type="primary">acoC_3</name>
    <name evidence="7" type="ORF">ROH8110_03388</name>
</gene>
<dbReference type="PANTHER" id="PTHR23151">
    <property type="entry name" value="DIHYDROLIPOAMIDE ACETYL/SUCCINYL-TRANSFERASE-RELATED"/>
    <property type="match status" value="1"/>
</dbReference>
<dbReference type="GO" id="GO:0006086">
    <property type="term" value="P:pyruvate decarboxylation to acetyl-CoA"/>
    <property type="evidence" value="ECO:0007669"/>
    <property type="project" value="InterPro"/>
</dbReference>
<feature type="compositionally biased region" description="Pro residues" evidence="4">
    <location>
        <begin position="183"/>
        <end position="192"/>
    </location>
</feature>
<protein>
    <submittedName>
        <fullName evidence="7">Dihydrolipoyllysine-residue acetyltransferase component of acetoin cleaving system</fullName>
        <ecNumber evidence="7">2.3.1.12</ecNumber>
    </submittedName>
</protein>
<feature type="domain" description="Lipoyl-binding" evidence="5">
    <location>
        <begin position="2"/>
        <end position="80"/>
    </location>
</feature>
<dbReference type="Gene3D" id="3.40.50.1820">
    <property type="entry name" value="alpha/beta hydrolase"/>
    <property type="match status" value="1"/>
</dbReference>
<dbReference type="Pfam" id="PF00561">
    <property type="entry name" value="Abhydrolase_1"/>
    <property type="match status" value="1"/>
</dbReference>
<dbReference type="Gene3D" id="4.10.320.10">
    <property type="entry name" value="E3-binding domain"/>
    <property type="match status" value="1"/>
</dbReference>
<dbReference type="InterPro" id="IPR045257">
    <property type="entry name" value="E2/Pdx1"/>
</dbReference>
<dbReference type="PROSITE" id="PS51826">
    <property type="entry name" value="PSBD"/>
    <property type="match status" value="1"/>
</dbReference>